<dbReference type="Pfam" id="PF07883">
    <property type="entry name" value="Cupin_2"/>
    <property type="match status" value="1"/>
</dbReference>
<reference evidence="3 4" key="1">
    <citation type="submission" date="2020-10" db="EMBL/GenBank/DDBJ databases">
        <title>Phylogeny of dyella-like bacteria.</title>
        <authorList>
            <person name="Fu J."/>
        </authorList>
    </citation>
    <scope>NUCLEOTIDE SEQUENCE [LARGE SCALE GENOMIC DNA]</scope>
    <source>
        <strain evidence="3 4">BB4</strain>
    </source>
</reference>
<dbReference type="Gene3D" id="2.60.120.10">
    <property type="entry name" value="Jelly Rolls"/>
    <property type="match status" value="1"/>
</dbReference>
<feature type="signal peptide" evidence="1">
    <location>
        <begin position="1"/>
        <end position="26"/>
    </location>
</feature>
<dbReference type="InterPro" id="IPR013096">
    <property type="entry name" value="Cupin_2"/>
</dbReference>
<protein>
    <submittedName>
        <fullName evidence="3">Cupin domain-containing protein</fullName>
    </submittedName>
</protein>
<accession>A0ABW8K2K6</accession>
<dbReference type="SUPFAM" id="SSF51182">
    <property type="entry name" value="RmlC-like cupins"/>
    <property type="match status" value="1"/>
</dbReference>
<dbReference type="EMBL" id="JADIKD010000009">
    <property type="protein sequence ID" value="MFK2917140.1"/>
    <property type="molecule type" value="Genomic_DNA"/>
</dbReference>
<gene>
    <name evidence="3" type="ORF">ISS97_07690</name>
</gene>
<comment type="caution">
    <text evidence="3">The sequence shown here is derived from an EMBL/GenBank/DDBJ whole genome shotgun (WGS) entry which is preliminary data.</text>
</comment>
<evidence type="ECO:0000259" key="2">
    <source>
        <dbReference type="Pfam" id="PF07883"/>
    </source>
</evidence>
<dbReference type="InterPro" id="IPR014710">
    <property type="entry name" value="RmlC-like_jellyroll"/>
</dbReference>
<dbReference type="RefSeq" id="WP_379985460.1">
    <property type="nucleotide sequence ID" value="NZ_JADIKD010000009.1"/>
</dbReference>
<name>A0ABW8K2K6_9GAMM</name>
<feature type="chain" id="PRO_5046009819" evidence="1">
    <location>
        <begin position="27"/>
        <end position="125"/>
    </location>
</feature>
<evidence type="ECO:0000313" key="4">
    <source>
        <dbReference type="Proteomes" id="UP001620408"/>
    </source>
</evidence>
<evidence type="ECO:0000256" key="1">
    <source>
        <dbReference type="SAM" id="SignalP"/>
    </source>
</evidence>
<proteinExistence type="predicted"/>
<dbReference type="Proteomes" id="UP001620408">
    <property type="component" value="Unassembled WGS sequence"/>
</dbReference>
<organism evidence="3 4">
    <name type="scientific">Dyella koreensis</name>
    <dbReference type="NCBI Taxonomy" id="311235"/>
    <lineage>
        <taxon>Bacteria</taxon>
        <taxon>Pseudomonadati</taxon>
        <taxon>Pseudomonadota</taxon>
        <taxon>Gammaproteobacteria</taxon>
        <taxon>Lysobacterales</taxon>
        <taxon>Rhodanobacteraceae</taxon>
        <taxon>Dyella</taxon>
    </lineage>
</organism>
<feature type="domain" description="Cupin type-2" evidence="2">
    <location>
        <begin position="51"/>
        <end position="119"/>
    </location>
</feature>
<keyword evidence="4" id="KW-1185">Reference proteome</keyword>
<sequence>MAIAMYRNAKVVLIALACVCAGPVLAQDMATVAPKNTKVLVDNAQVRVMEVSAKPGEKIGMHSHPGSVVYFVTSGKTKTTLADGKVTESEHKAGEAVWNEPVTHSNENIGATAVKVIVVEVKSAK</sequence>
<evidence type="ECO:0000313" key="3">
    <source>
        <dbReference type="EMBL" id="MFK2917140.1"/>
    </source>
</evidence>
<dbReference type="InterPro" id="IPR011051">
    <property type="entry name" value="RmlC_Cupin_sf"/>
</dbReference>
<keyword evidence="1" id="KW-0732">Signal</keyword>